<dbReference type="PANTHER" id="PTHR35465:SF1">
    <property type="entry name" value="PHOSPHATIDYLINOSITOL-GLYCAN BIOSYNTHESIS CLASS X PROTEIN"/>
    <property type="match status" value="1"/>
</dbReference>
<keyword evidence="1" id="KW-0472">Membrane</keyword>
<dbReference type="AlphaFoldDB" id="A0AAU9IVI2"/>
<reference evidence="2" key="1">
    <citation type="submission" date="2021-09" db="EMBL/GenBank/DDBJ databases">
        <authorList>
            <consortium name="AG Swart"/>
            <person name="Singh M."/>
            <person name="Singh A."/>
            <person name="Seah K."/>
            <person name="Emmerich C."/>
        </authorList>
    </citation>
    <scope>NUCLEOTIDE SEQUENCE</scope>
    <source>
        <strain evidence="2">ATCC30299</strain>
    </source>
</reference>
<organism evidence="2 3">
    <name type="scientific">Blepharisma stoltei</name>
    <dbReference type="NCBI Taxonomy" id="1481888"/>
    <lineage>
        <taxon>Eukaryota</taxon>
        <taxon>Sar</taxon>
        <taxon>Alveolata</taxon>
        <taxon>Ciliophora</taxon>
        <taxon>Postciliodesmatophora</taxon>
        <taxon>Heterotrichea</taxon>
        <taxon>Heterotrichida</taxon>
        <taxon>Blepharismidae</taxon>
        <taxon>Blepharisma</taxon>
    </lineage>
</organism>
<evidence type="ECO:0000313" key="2">
    <source>
        <dbReference type="EMBL" id="CAG9315270.1"/>
    </source>
</evidence>
<evidence type="ECO:0000313" key="3">
    <source>
        <dbReference type="Proteomes" id="UP001162131"/>
    </source>
</evidence>
<keyword evidence="1" id="KW-0812">Transmembrane</keyword>
<comment type="caution">
    <text evidence="2">The sequence shown here is derived from an EMBL/GenBank/DDBJ whole genome shotgun (WGS) entry which is preliminary data.</text>
</comment>
<evidence type="ECO:0000256" key="1">
    <source>
        <dbReference type="SAM" id="Phobius"/>
    </source>
</evidence>
<gene>
    <name evidence="2" type="ORF">BSTOLATCC_MIC13044</name>
</gene>
<name>A0AAU9IVI2_9CILI</name>
<dbReference type="EMBL" id="CAJZBQ010000013">
    <property type="protein sequence ID" value="CAG9315270.1"/>
    <property type="molecule type" value="Genomic_DNA"/>
</dbReference>
<protein>
    <submittedName>
        <fullName evidence="2">Uncharacterized protein</fullName>
    </submittedName>
</protein>
<keyword evidence="3" id="KW-1185">Reference proteome</keyword>
<feature type="transmembrane region" description="Helical" evidence="1">
    <location>
        <begin position="135"/>
        <end position="157"/>
    </location>
</feature>
<dbReference type="PANTHER" id="PTHR35465">
    <property type="entry name" value="CAVEOLIN-1 PROTEIN"/>
    <property type="match status" value="1"/>
</dbReference>
<proteinExistence type="predicted"/>
<accession>A0AAU9IVI2</accession>
<keyword evidence="1" id="KW-1133">Transmembrane helix</keyword>
<sequence>MYFILLVAIALGKNLKESSWLKSQINPGETKLYTVSKNDLYPDSAYEIRVSYLGTIGANFLLKWDCDSQSNLRRLLDIEKIVFRTDSNRNIIGLSCSEYKLRVKAYRNSRGSDVNADTQIIQYEIIMERVESFTLIPMSTFPMIIVTLFMIGTAIYISRLLTK</sequence>
<dbReference type="Proteomes" id="UP001162131">
    <property type="component" value="Unassembled WGS sequence"/>
</dbReference>